<organism evidence="1 2">
    <name type="scientific">Actinopolymorpha pittospori</name>
    <dbReference type="NCBI Taxonomy" id="648752"/>
    <lineage>
        <taxon>Bacteria</taxon>
        <taxon>Bacillati</taxon>
        <taxon>Actinomycetota</taxon>
        <taxon>Actinomycetes</taxon>
        <taxon>Propionibacteriales</taxon>
        <taxon>Actinopolymorphaceae</taxon>
        <taxon>Actinopolymorpha</taxon>
    </lineage>
</organism>
<reference evidence="1" key="1">
    <citation type="submission" date="2020-10" db="EMBL/GenBank/DDBJ databases">
        <title>Sequencing the genomes of 1000 actinobacteria strains.</title>
        <authorList>
            <person name="Klenk H.-P."/>
        </authorList>
    </citation>
    <scope>NUCLEOTIDE SEQUENCE</scope>
    <source>
        <strain evidence="1">DSM 45354</strain>
    </source>
</reference>
<proteinExistence type="predicted"/>
<accession>A0A927MQQ4</accession>
<protein>
    <submittedName>
        <fullName evidence="1">Uncharacterized protein</fullName>
    </submittedName>
</protein>
<keyword evidence="2" id="KW-1185">Reference proteome</keyword>
<evidence type="ECO:0000313" key="2">
    <source>
        <dbReference type="Proteomes" id="UP000638648"/>
    </source>
</evidence>
<gene>
    <name evidence="1" type="ORF">HEB94_001197</name>
</gene>
<dbReference type="Proteomes" id="UP000638648">
    <property type="component" value="Unassembled WGS sequence"/>
</dbReference>
<sequence>MQYSRQVIVDVLRKAGYFKAADEAMRELPDPVDLDDAVEFGEQRGCNPEALISSMGGSP</sequence>
<comment type="caution">
    <text evidence="1">The sequence shown here is derived from an EMBL/GenBank/DDBJ whole genome shotgun (WGS) entry which is preliminary data.</text>
</comment>
<name>A0A927MQQ4_9ACTN</name>
<dbReference type="EMBL" id="JADBEM010000001">
    <property type="protein sequence ID" value="MBE1604349.1"/>
    <property type="molecule type" value="Genomic_DNA"/>
</dbReference>
<evidence type="ECO:0000313" key="1">
    <source>
        <dbReference type="EMBL" id="MBE1604349.1"/>
    </source>
</evidence>
<dbReference type="AlphaFoldDB" id="A0A927MQQ4"/>
<dbReference type="RefSeq" id="WP_192748909.1">
    <property type="nucleotide sequence ID" value="NZ_BAABJL010000096.1"/>
</dbReference>